<keyword evidence="3" id="KW-0812">Transmembrane</keyword>
<dbReference type="GO" id="GO:0005886">
    <property type="term" value="C:plasma membrane"/>
    <property type="evidence" value="ECO:0007669"/>
    <property type="project" value="TreeGrafter"/>
</dbReference>
<reference evidence="6" key="1">
    <citation type="journal article" date="2006" name="PLoS Biol.">
        <title>Macronuclear genome sequence of the ciliate Tetrahymena thermophila, a model eukaryote.</title>
        <authorList>
            <person name="Eisen J.A."/>
            <person name="Coyne R.S."/>
            <person name="Wu M."/>
            <person name="Wu D."/>
            <person name="Thiagarajan M."/>
            <person name="Wortman J.R."/>
            <person name="Badger J.H."/>
            <person name="Ren Q."/>
            <person name="Amedeo P."/>
            <person name="Jones K.M."/>
            <person name="Tallon L.J."/>
            <person name="Delcher A.L."/>
            <person name="Salzberg S.L."/>
            <person name="Silva J.C."/>
            <person name="Haas B.J."/>
            <person name="Majoros W.H."/>
            <person name="Farzad M."/>
            <person name="Carlton J.M."/>
            <person name="Smith R.K. Jr."/>
            <person name="Garg J."/>
            <person name="Pearlman R.E."/>
            <person name="Karrer K.M."/>
            <person name="Sun L."/>
            <person name="Manning G."/>
            <person name="Elde N.C."/>
            <person name="Turkewitz A.P."/>
            <person name="Asai D.J."/>
            <person name="Wilkes D.E."/>
            <person name="Wang Y."/>
            <person name="Cai H."/>
            <person name="Collins K."/>
            <person name="Stewart B.A."/>
            <person name="Lee S.R."/>
            <person name="Wilamowska K."/>
            <person name="Weinberg Z."/>
            <person name="Ruzzo W.L."/>
            <person name="Wloga D."/>
            <person name="Gaertig J."/>
            <person name="Frankel J."/>
            <person name="Tsao C.-C."/>
            <person name="Gorovsky M.A."/>
            <person name="Keeling P.J."/>
            <person name="Waller R.F."/>
            <person name="Patron N.J."/>
            <person name="Cherry J.M."/>
            <person name="Stover N.A."/>
            <person name="Krieger C.J."/>
            <person name="del Toro C."/>
            <person name="Ryder H.F."/>
            <person name="Williamson S.C."/>
            <person name="Barbeau R.A."/>
            <person name="Hamilton E.P."/>
            <person name="Orias E."/>
        </authorList>
    </citation>
    <scope>NUCLEOTIDE SEQUENCE [LARGE SCALE GENOMIC DNA]</scope>
    <source>
        <strain evidence="6">SB210</strain>
    </source>
</reference>
<dbReference type="InParanoid" id="W7X482"/>
<feature type="coiled-coil region" evidence="1">
    <location>
        <begin position="886"/>
        <end position="913"/>
    </location>
</feature>
<dbReference type="InterPro" id="IPR014710">
    <property type="entry name" value="RmlC-like_jellyroll"/>
</dbReference>
<dbReference type="KEGG" id="tet:TTHERM_000312789"/>
<dbReference type="InterPro" id="IPR050818">
    <property type="entry name" value="KCNH_animal-type"/>
</dbReference>
<dbReference type="EMBL" id="GG662498">
    <property type="protein sequence ID" value="EWS72247.1"/>
    <property type="molecule type" value="Genomic_DNA"/>
</dbReference>
<keyword evidence="6" id="KW-1185">Reference proteome</keyword>
<dbReference type="OrthoDB" id="426293at2759"/>
<feature type="transmembrane region" description="Helical" evidence="3">
    <location>
        <begin position="317"/>
        <end position="336"/>
    </location>
</feature>
<dbReference type="PANTHER" id="PTHR10217:SF435">
    <property type="entry name" value="POTASSIUM VOLTAGE-GATED CHANNEL PROTEIN EAG"/>
    <property type="match status" value="1"/>
</dbReference>
<dbReference type="SUPFAM" id="SSF51206">
    <property type="entry name" value="cAMP-binding domain-like"/>
    <property type="match status" value="1"/>
</dbReference>
<dbReference type="GO" id="GO:0042391">
    <property type="term" value="P:regulation of membrane potential"/>
    <property type="evidence" value="ECO:0007669"/>
    <property type="project" value="TreeGrafter"/>
</dbReference>
<evidence type="ECO:0000256" key="2">
    <source>
        <dbReference type="SAM" id="MobiDB-lite"/>
    </source>
</evidence>
<feature type="transmembrane region" description="Helical" evidence="3">
    <location>
        <begin position="464"/>
        <end position="484"/>
    </location>
</feature>
<sequence>MLDLQKSSSSPFNSCDEKNSNNRKVVPFNQQYADCDIQAVSFKMGSYNNSFNQVEEKNGIQFLQESNLQLTNQQQSNQKKLDTQYDDTIFKTFYPTSDAIEQNITNSHQKNNQIIMDDKTSTQQNIKIQSNKLQKQNTLNTTQKELVASNLKEKENSVFQQSEYLSRFNSGSIIQAKGESKVAQSNQKSHSFGNALLVKKFINKLKAKSTNYILNLITQNIFELIYDKSSDYNQFTNQRKLKQKDKEKTLIHKLIIRTIDYIYKAFLNQNYIFLPENILIFIWEVLLSIYLLSQIIIQPLRDSFPTYLDYTNNDMLFFHQQILPICIFATDTFFLFNTAIFKNGQIIKDRKFIFKTALQKHFIFELIVITLYYIGTSFTDYSVLKYSILLKSFEFFSLFKKFCNLFDHNQNGLIYTQSALIVLQIFILAHISACIFITVANASAPSITWITKLQEVTEITNLTISQIYVSALYWSIITMVTLGYGDIVPISQNEKLFVIFIAFVSCGLFGYSFNLISEIINESQKNKNKIKNDLEMLNNLIDERGLSNELKNKVRRYFEYLYKEKMKNTEIGYEMIGTLPPNLKDEVMNDLYSKILKQHPLFSKNFSDQFIAELSLTMKELKVGPELIILKKQQIQDKLYFILNGEVNSYLQKLTNVNNIIEQLTKGAVIGLQEFITQTPIEYFYKSESVASLGYIEYSEFYETLKKHPKDYEIYYKIKDKLSVYREGSACRLFCRFCKKSVHSSDECPLITYQPNINKIVYKLKQLELIQQDRDSYKRVNKQKQNSRHIFTTINDNANKVANDLVNNLQKSQETYEQSKQEIIDSLIQNQYNNEKLENESSKENKIEEQLQSIRQRRISFQLSLARKSIEHSHIFSNNTQFFYQKENSKTQYEQEENLIAESQNKLNSIDNLPQIEKTSEQPVNQKNFNNFNQLEEIKEIIHQNSNQNEGGEGSQYFSYFDQSFAQQDKINFDEEQNQNLDKIQTFNLFQIEPSSNKSFQNNLIQQNSPIKRRSQFYDQNQFEKCYSENKSVSEELVSTKCLEKSKTFTNFLFDQDNLVRFHRKKLSNVIINPNFNIFDTPLSQKHPKRTTSNNTQLHLISLQSQQNQQQQQQQLQISPTNSQTNIQHIFEEEYQLPFILLNDFDKFQNYIYYFPHNNPSLILRNIEDQRLQRIERQRKLKQKKNQNEKSKFVSSNIPDKKN</sequence>
<evidence type="ECO:0000256" key="3">
    <source>
        <dbReference type="SAM" id="Phobius"/>
    </source>
</evidence>
<dbReference type="Gene3D" id="2.60.120.10">
    <property type="entry name" value="Jelly Rolls"/>
    <property type="match status" value="1"/>
</dbReference>
<dbReference type="RefSeq" id="XP_012655187.1">
    <property type="nucleotide sequence ID" value="XM_012799733.1"/>
</dbReference>
<feature type="transmembrane region" description="Helical" evidence="3">
    <location>
        <begin position="357"/>
        <end position="375"/>
    </location>
</feature>
<feature type="transmembrane region" description="Helical" evidence="3">
    <location>
        <begin position="420"/>
        <end position="444"/>
    </location>
</feature>
<dbReference type="SUPFAM" id="SSF81324">
    <property type="entry name" value="Voltage-gated potassium channels"/>
    <property type="match status" value="1"/>
</dbReference>
<feature type="transmembrane region" description="Helical" evidence="3">
    <location>
        <begin position="278"/>
        <end position="297"/>
    </location>
</feature>
<dbReference type="Pfam" id="PF07885">
    <property type="entry name" value="Ion_trans_2"/>
    <property type="match status" value="1"/>
</dbReference>
<name>W7X482_TETTS</name>
<feature type="transmembrane region" description="Helical" evidence="3">
    <location>
        <begin position="496"/>
        <end position="516"/>
    </location>
</feature>
<keyword evidence="3" id="KW-1133">Transmembrane helix</keyword>
<gene>
    <name evidence="5" type="ORF">TTHERM_000312789</name>
</gene>
<dbReference type="InterPro" id="IPR018490">
    <property type="entry name" value="cNMP-bd_dom_sf"/>
</dbReference>
<accession>W7X482</accession>
<dbReference type="Proteomes" id="UP000009168">
    <property type="component" value="Unassembled WGS sequence"/>
</dbReference>
<feature type="compositionally biased region" description="Polar residues" evidence="2">
    <location>
        <begin position="1193"/>
        <end position="1203"/>
    </location>
</feature>
<dbReference type="GeneID" id="24438373"/>
<keyword evidence="1" id="KW-0175">Coiled coil</keyword>
<evidence type="ECO:0000313" key="6">
    <source>
        <dbReference type="Proteomes" id="UP000009168"/>
    </source>
</evidence>
<dbReference type="Gene3D" id="1.10.287.70">
    <property type="match status" value="1"/>
</dbReference>
<proteinExistence type="predicted"/>
<organism evidence="5 6">
    <name type="scientific">Tetrahymena thermophila (strain SB210)</name>
    <dbReference type="NCBI Taxonomy" id="312017"/>
    <lineage>
        <taxon>Eukaryota</taxon>
        <taxon>Sar</taxon>
        <taxon>Alveolata</taxon>
        <taxon>Ciliophora</taxon>
        <taxon>Intramacronucleata</taxon>
        <taxon>Oligohymenophorea</taxon>
        <taxon>Hymenostomatida</taxon>
        <taxon>Tetrahymenina</taxon>
        <taxon>Tetrahymenidae</taxon>
        <taxon>Tetrahymena</taxon>
    </lineage>
</organism>
<feature type="compositionally biased region" description="Polar residues" evidence="2">
    <location>
        <begin position="1"/>
        <end position="13"/>
    </location>
</feature>
<feature type="domain" description="Cyclic nucleotide-binding" evidence="4">
    <location>
        <begin position="602"/>
        <end position="705"/>
    </location>
</feature>
<evidence type="ECO:0000259" key="4">
    <source>
        <dbReference type="PROSITE" id="PS50042"/>
    </source>
</evidence>
<evidence type="ECO:0000256" key="1">
    <source>
        <dbReference type="SAM" id="Coils"/>
    </source>
</evidence>
<feature type="coiled-coil region" evidence="1">
    <location>
        <begin position="795"/>
        <end position="857"/>
    </location>
</feature>
<dbReference type="GO" id="GO:0005249">
    <property type="term" value="F:voltage-gated potassium channel activity"/>
    <property type="evidence" value="ECO:0007669"/>
    <property type="project" value="TreeGrafter"/>
</dbReference>
<evidence type="ECO:0000313" key="5">
    <source>
        <dbReference type="EMBL" id="EWS72247.1"/>
    </source>
</evidence>
<feature type="region of interest" description="Disordered" evidence="2">
    <location>
        <begin position="1180"/>
        <end position="1203"/>
    </location>
</feature>
<dbReference type="PROSITE" id="PS50042">
    <property type="entry name" value="CNMP_BINDING_3"/>
    <property type="match status" value="1"/>
</dbReference>
<dbReference type="InterPro" id="IPR013099">
    <property type="entry name" value="K_chnl_dom"/>
</dbReference>
<dbReference type="PANTHER" id="PTHR10217">
    <property type="entry name" value="VOLTAGE AND LIGAND GATED POTASSIUM CHANNEL"/>
    <property type="match status" value="1"/>
</dbReference>
<dbReference type="Gene3D" id="1.10.287.630">
    <property type="entry name" value="Helix hairpin bin"/>
    <property type="match status" value="1"/>
</dbReference>
<feature type="region of interest" description="Disordered" evidence="2">
    <location>
        <begin position="1"/>
        <end position="21"/>
    </location>
</feature>
<dbReference type="AlphaFoldDB" id="W7X482"/>
<protein>
    <submittedName>
        <fullName evidence="5">Cyclic nucleotide-binding domain protein</fullName>
    </submittedName>
</protein>
<dbReference type="InterPro" id="IPR000595">
    <property type="entry name" value="cNMP-bd_dom"/>
</dbReference>
<dbReference type="CDD" id="cd00038">
    <property type="entry name" value="CAP_ED"/>
    <property type="match status" value="1"/>
</dbReference>
<keyword evidence="3" id="KW-0472">Membrane</keyword>